<sequence>MYNHKSKVKKKKKKNKLINNYDDKYKIPFDKLNEKVIEFKVKYKTDFTEEFEKYKKGGDDDEFISKMENIEYEKNLESNVFLYKIAYIGFWIIIEIALIKFAKQSQFKGMAKYFIEKMDSFSELMYSFAKKGIVINKILNKNEDTDNDENILLIRIFKILIVEIFVFTIASICSGSKYGNKNMMEEVRKIKLNSGESSNTDIAGFFANAFTSMFNNTNNKEDNYI</sequence>
<name>A0A481YP56_9VIRU</name>
<organism evidence="2">
    <name type="scientific">Pithovirus LCDPAC02</name>
    <dbReference type="NCBI Taxonomy" id="2506601"/>
    <lineage>
        <taxon>Viruses</taxon>
        <taxon>Pithoviruses</taxon>
    </lineage>
</organism>
<proteinExistence type="predicted"/>
<keyword evidence="1" id="KW-0812">Transmembrane</keyword>
<gene>
    <name evidence="2" type="ORF">LCDPAC02_02500</name>
</gene>
<protein>
    <submittedName>
        <fullName evidence="2">Uncharacterized protein</fullName>
    </submittedName>
</protein>
<feature type="transmembrane region" description="Helical" evidence="1">
    <location>
        <begin position="152"/>
        <end position="174"/>
    </location>
</feature>
<keyword evidence="1" id="KW-0472">Membrane</keyword>
<keyword evidence="1" id="KW-1133">Transmembrane helix</keyword>
<feature type="transmembrane region" description="Helical" evidence="1">
    <location>
        <begin position="81"/>
        <end position="102"/>
    </location>
</feature>
<evidence type="ECO:0000313" key="2">
    <source>
        <dbReference type="EMBL" id="QBK85051.1"/>
    </source>
</evidence>
<accession>A0A481YP56</accession>
<evidence type="ECO:0000256" key="1">
    <source>
        <dbReference type="SAM" id="Phobius"/>
    </source>
</evidence>
<dbReference type="EMBL" id="MK500302">
    <property type="protein sequence ID" value="QBK85051.1"/>
    <property type="molecule type" value="Genomic_DNA"/>
</dbReference>
<reference evidence="2" key="1">
    <citation type="journal article" date="2019" name="MBio">
        <title>Virus Genomes from Deep Sea Sediments Expand the Ocean Megavirome and Support Independent Origins of Viral Gigantism.</title>
        <authorList>
            <person name="Backstrom D."/>
            <person name="Yutin N."/>
            <person name="Jorgensen S.L."/>
            <person name="Dharamshi J."/>
            <person name="Homa F."/>
            <person name="Zaremba-Niedwiedzka K."/>
            <person name="Spang A."/>
            <person name="Wolf Y.I."/>
            <person name="Koonin E.V."/>
            <person name="Ettema T.J."/>
        </authorList>
    </citation>
    <scope>NUCLEOTIDE SEQUENCE</scope>
</reference>